<dbReference type="PROSITE" id="PS50113">
    <property type="entry name" value="PAC"/>
    <property type="match status" value="1"/>
</dbReference>
<evidence type="ECO:0000256" key="1">
    <source>
        <dbReference type="SAM" id="Phobius"/>
    </source>
</evidence>
<dbReference type="InterPro" id="IPR013655">
    <property type="entry name" value="PAS_fold_3"/>
</dbReference>
<evidence type="ECO:0000259" key="3">
    <source>
        <dbReference type="PROSITE" id="PS50113"/>
    </source>
</evidence>
<sequence length="734" mass="84541">MDYKHSELKWIIAIGVFVLFSVILNVFVTSINRVIFILLQLIITAGLLYVFYQLIKKITYVLGEYAQTNKKLQSIFETLDIAIWFHDLKTNTLMITAGIETIYGYSVEDFYKNHNLWKEVIHPDDKKVLEERAELLTKQDVVVSNYRIIKPNGKIRWIKDRGIAVFEKATGEMKEFTSVLIDITDNKENEDKFTKLVDMSPDIIAVVMDYKLHYINKAGIKIFESDHSPLVGLSVNDLFPEETFHYIVQEFNKGIEQKRQVIEMEIDFMKGNGEKLLLEIHCMRILFGGQDAVLILGRDITSRKQTELKIKQLAFTDVLTELPNRNSCISFLNDRLLNCDEVQTMSVLFLDLDQFKRINDTKGHGTGDIILKKVAHRLKSAIKENDFVARLGGDEFLILLENKTKWETSEVAKKIISQFSVPFIVKQDEFFVTPSIGISMFPEDGKDQESLIKNADAAMYVAKDYGKNNYQFYSSSNAEKGARKMELEMALQKAIANNELELYYQPQINNTTGNIYGVEALLRWKHPAYGYLSPDEFIPIAEETNLMLSIGEWVLTHAFMQKKKWDLAGKKDIKLAINISARQFQYSDFFPFLQKEVKRLQINTAKIELEITESIMQNIEKATIELNSIKRLGFQISIDDFGKGYSSLSYLRSLPIDTIKIDKSFIDDISHPKHKGSLAKVIIDMGHNMNFIVIAEGVETKEQVDFLQKHECEIVQGYYYSKPLTSDELEKLYL</sequence>
<dbReference type="SUPFAM" id="SSF55073">
    <property type="entry name" value="Nucleotide cyclase"/>
    <property type="match status" value="1"/>
</dbReference>
<dbReference type="InterPro" id="IPR035965">
    <property type="entry name" value="PAS-like_dom_sf"/>
</dbReference>
<dbReference type="NCBIfam" id="TIGR00229">
    <property type="entry name" value="sensory_box"/>
    <property type="match status" value="2"/>
</dbReference>
<dbReference type="InterPro" id="IPR001610">
    <property type="entry name" value="PAC"/>
</dbReference>
<dbReference type="PROSITE" id="PS50887">
    <property type="entry name" value="GGDEF"/>
    <property type="match status" value="1"/>
</dbReference>
<dbReference type="Pfam" id="PF13426">
    <property type="entry name" value="PAS_9"/>
    <property type="match status" value="1"/>
</dbReference>
<dbReference type="SUPFAM" id="SSF141868">
    <property type="entry name" value="EAL domain-like"/>
    <property type="match status" value="1"/>
</dbReference>
<keyword evidence="1" id="KW-0472">Membrane</keyword>
<evidence type="ECO:0000259" key="4">
    <source>
        <dbReference type="PROSITE" id="PS50883"/>
    </source>
</evidence>
<accession>A0ABV1F0L2</accession>
<evidence type="ECO:0000259" key="5">
    <source>
        <dbReference type="PROSITE" id="PS50887"/>
    </source>
</evidence>
<dbReference type="Pfam" id="PF00563">
    <property type="entry name" value="EAL"/>
    <property type="match status" value="1"/>
</dbReference>
<feature type="domain" description="GGDEF" evidence="5">
    <location>
        <begin position="343"/>
        <end position="475"/>
    </location>
</feature>
<dbReference type="Gene3D" id="3.30.70.270">
    <property type="match status" value="1"/>
</dbReference>
<dbReference type="Gene3D" id="3.20.20.450">
    <property type="entry name" value="EAL domain"/>
    <property type="match status" value="1"/>
</dbReference>
<keyword evidence="1" id="KW-1133">Transmembrane helix</keyword>
<dbReference type="InterPro" id="IPR029787">
    <property type="entry name" value="Nucleotide_cyclase"/>
</dbReference>
<dbReference type="Proteomes" id="UP001465426">
    <property type="component" value="Unassembled WGS sequence"/>
</dbReference>
<dbReference type="SMART" id="SM00086">
    <property type="entry name" value="PAC"/>
    <property type="match status" value="2"/>
</dbReference>
<dbReference type="InterPro" id="IPR001633">
    <property type="entry name" value="EAL_dom"/>
</dbReference>
<dbReference type="CDD" id="cd00130">
    <property type="entry name" value="PAS"/>
    <property type="match status" value="2"/>
</dbReference>
<comment type="caution">
    <text evidence="6">The sequence shown here is derived from an EMBL/GenBank/DDBJ whole genome shotgun (WGS) entry which is preliminary data.</text>
</comment>
<dbReference type="SUPFAM" id="SSF55785">
    <property type="entry name" value="PYP-like sensor domain (PAS domain)"/>
    <property type="match status" value="2"/>
</dbReference>
<dbReference type="Gene3D" id="3.30.450.20">
    <property type="entry name" value="PAS domain"/>
    <property type="match status" value="2"/>
</dbReference>
<feature type="domain" description="PAS" evidence="2">
    <location>
        <begin position="68"/>
        <end position="140"/>
    </location>
</feature>
<dbReference type="NCBIfam" id="TIGR00254">
    <property type="entry name" value="GGDEF"/>
    <property type="match status" value="1"/>
</dbReference>
<dbReference type="InterPro" id="IPR000160">
    <property type="entry name" value="GGDEF_dom"/>
</dbReference>
<dbReference type="InterPro" id="IPR035919">
    <property type="entry name" value="EAL_sf"/>
</dbReference>
<protein>
    <submittedName>
        <fullName evidence="6">EAL domain-containing protein</fullName>
    </submittedName>
</protein>
<dbReference type="PROSITE" id="PS50112">
    <property type="entry name" value="PAS"/>
    <property type="match status" value="1"/>
</dbReference>
<dbReference type="SMART" id="SM00052">
    <property type="entry name" value="EAL"/>
    <property type="match status" value="1"/>
</dbReference>
<evidence type="ECO:0000313" key="7">
    <source>
        <dbReference type="Proteomes" id="UP001465426"/>
    </source>
</evidence>
<keyword evidence="7" id="KW-1185">Reference proteome</keyword>
<dbReference type="InterPro" id="IPR052155">
    <property type="entry name" value="Biofilm_reg_signaling"/>
</dbReference>
<keyword evidence="1" id="KW-0812">Transmembrane</keyword>
<dbReference type="SMART" id="SM00091">
    <property type="entry name" value="PAS"/>
    <property type="match status" value="2"/>
</dbReference>
<evidence type="ECO:0000313" key="6">
    <source>
        <dbReference type="EMBL" id="MEQ2466912.1"/>
    </source>
</evidence>
<dbReference type="RefSeq" id="WP_035416735.1">
    <property type="nucleotide sequence ID" value="NZ_JBBMFN010000037.1"/>
</dbReference>
<dbReference type="SMART" id="SM00267">
    <property type="entry name" value="GGDEF"/>
    <property type="match status" value="1"/>
</dbReference>
<reference evidence="6 7" key="1">
    <citation type="submission" date="2024-03" db="EMBL/GenBank/DDBJ databases">
        <title>Human intestinal bacterial collection.</title>
        <authorList>
            <person name="Pauvert C."/>
            <person name="Hitch T.C.A."/>
            <person name="Clavel T."/>
        </authorList>
    </citation>
    <scope>NUCLEOTIDE SEQUENCE [LARGE SCALE GENOMIC DNA]</scope>
    <source>
        <strain evidence="6 7">CLA-SR-H024</strain>
    </source>
</reference>
<feature type="domain" description="EAL" evidence="4">
    <location>
        <begin position="484"/>
        <end position="734"/>
    </location>
</feature>
<dbReference type="PANTHER" id="PTHR44757">
    <property type="entry name" value="DIGUANYLATE CYCLASE DGCP"/>
    <property type="match status" value="1"/>
</dbReference>
<feature type="domain" description="PAC" evidence="3">
    <location>
        <begin position="142"/>
        <end position="195"/>
    </location>
</feature>
<dbReference type="Pfam" id="PF08447">
    <property type="entry name" value="PAS_3"/>
    <property type="match status" value="1"/>
</dbReference>
<dbReference type="InterPro" id="IPR043128">
    <property type="entry name" value="Rev_trsase/Diguanyl_cyclase"/>
</dbReference>
<organism evidence="6 7">
    <name type="scientific">Niallia hominis</name>
    <dbReference type="NCBI Taxonomy" id="3133173"/>
    <lineage>
        <taxon>Bacteria</taxon>
        <taxon>Bacillati</taxon>
        <taxon>Bacillota</taxon>
        <taxon>Bacilli</taxon>
        <taxon>Bacillales</taxon>
        <taxon>Bacillaceae</taxon>
        <taxon>Niallia</taxon>
    </lineage>
</organism>
<evidence type="ECO:0000259" key="2">
    <source>
        <dbReference type="PROSITE" id="PS50112"/>
    </source>
</evidence>
<dbReference type="Pfam" id="PF00990">
    <property type="entry name" value="GGDEF"/>
    <property type="match status" value="1"/>
</dbReference>
<dbReference type="PANTHER" id="PTHR44757:SF2">
    <property type="entry name" value="BIOFILM ARCHITECTURE MAINTENANCE PROTEIN MBAA"/>
    <property type="match status" value="1"/>
</dbReference>
<name>A0ABV1F0L2_9BACI</name>
<dbReference type="CDD" id="cd01948">
    <property type="entry name" value="EAL"/>
    <property type="match status" value="1"/>
</dbReference>
<feature type="transmembrane region" description="Helical" evidence="1">
    <location>
        <begin position="7"/>
        <end position="28"/>
    </location>
</feature>
<dbReference type="CDD" id="cd01949">
    <property type="entry name" value="GGDEF"/>
    <property type="match status" value="1"/>
</dbReference>
<dbReference type="EMBL" id="JBBMFN010000037">
    <property type="protein sequence ID" value="MEQ2466912.1"/>
    <property type="molecule type" value="Genomic_DNA"/>
</dbReference>
<proteinExistence type="predicted"/>
<dbReference type="InterPro" id="IPR000014">
    <property type="entry name" value="PAS"/>
</dbReference>
<gene>
    <name evidence="6" type="ORF">WMO63_14735</name>
</gene>
<feature type="transmembrane region" description="Helical" evidence="1">
    <location>
        <begin position="34"/>
        <end position="52"/>
    </location>
</feature>
<dbReference type="InterPro" id="IPR000700">
    <property type="entry name" value="PAS-assoc_C"/>
</dbReference>
<dbReference type="PROSITE" id="PS50883">
    <property type="entry name" value="EAL"/>
    <property type="match status" value="1"/>
</dbReference>